<keyword evidence="5" id="KW-0560">Oxidoreductase</keyword>
<evidence type="ECO:0000313" key="9">
    <source>
        <dbReference type="Proteomes" id="UP000541185"/>
    </source>
</evidence>
<evidence type="ECO:0000313" key="8">
    <source>
        <dbReference type="EMBL" id="NML44217.1"/>
    </source>
</evidence>
<feature type="domain" description="FAD-binding PCMH-type" evidence="7">
    <location>
        <begin position="109"/>
        <end position="293"/>
    </location>
</feature>
<evidence type="ECO:0000256" key="1">
    <source>
        <dbReference type="ARBA" id="ARBA00001974"/>
    </source>
</evidence>
<evidence type="ECO:0000259" key="7">
    <source>
        <dbReference type="PROSITE" id="PS51387"/>
    </source>
</evidence>
<keyword evidence="3" id="KW-0285">Flavoprotein</keyword>
<dbReference type="InterPro" id="IPR006311">
    <property type="entry name" value="TAT_signal"/>
</dbReference>
<feature type="chain" id="PRO_5032646530" evidence="6">
    <location>
        <begin position="31"/>
        <end position="605"/>
    </location>
</feature>
<evidence type="ECO:0000256" key="3">
    <source>
        <dbReference type="ARBA" id="ARBA00022630"/>
    </source>
</evidence>
<dbReference type="InterPro" id="IPR050416">
    <property type="entry name" value="FAD-linked_Oxidoreductase"/>
</dbReference>
<dbReference type="PROSITE" id="PS51387">
    <property type="entry name" value="FAD_PCMH"/>
    <property type="match status" value="1"/>
</dbReference>
<dbReference type="EMBL" id="JABBFX010000001">
    <property type="protein sequence ID" value="NML44217.1"/>
    <property type="molecule type" value="Genomic_DNA"/>
</dbReference>
<comment type="cofactor">
    <cofactor evidence="1">
        <name>FAD</name>
        <dbReference type="ChEBI" id="CHEBI:57692"/>
    </cofactor>
</comment>
<accession>A0A848H170</accession>
<protein>
    <submittedName>
        <fullName evidence="8">FAD-binding oxidoreductase</fullName>
    </submittedName>
</protein>
<dbReference type="InterPro" id="IPR036318">
    <property type="entry name" value="FAD-bd_PCMH-like_sf"/>
</dbReference>
<proteinExistence type="inferred from homology"/>
<dbReference type="InterPro" id="IPR006094">
    <property type="entry name" value="Oxid_FAD_bind_N"/>
</dbReference>
<dbReference type="AlphaFoldDB" id="A0A848H170"/>
<dbReference type="PANTHER" id="PTHR42973:SF39">
    <property type="entry name" value="FAD-BINDING PCMH-TYPE DOMAIN-CONTAINING PROTEIN"/>
    <property type="match status" value="1"/>
</dbReference>
<dbReference type="InterPro" id="IPR012951">
    <property type="entry name" value="BBE"/>
</dbReference>
<dbReference type="PANTHER" id="PTHR42973">
    <property type="entry name" value="BINDING OXIDOREDUCTASE, PUTATIVE (AFU_ORTHOLOGUE AFUA_1G17690)-RELATED"/>
    <property type="match status" value="1"/>
</dbReference>
<keyword evidence="6" id="KW-0732">Signal</keyword>
<dbReference type="InterPro" id="IPR016169">
    <property type="entry name" value="FAD-bd_PCMH_sub2"/>
</dbReference>
<reference evidence="8 9" key="1">
    <citation type="submission" date="2020-04" db="EMBL/GenBank/DDBJ databases">
        <title>Ramlibacter sp. G-1-2-2 isolated from soil.</title>
        <authorList>
            <person name="Dahal R.H."/>
        </authorList>
    </citation>
    <scope>NUCLEOTIDE SEQUENCE [LARGE SCALE GENOMIC DNA]</scope>
    <source>
        <strain evidence="8 9">G-1-2-2</strain>
    </source>
</reference>
<dbReference type="InterPro" id="IPR016164">
    <property type="entry name" value="FAD-linked_Oxase-like_C"/>
</dbReference>
<dbReference type="GO" id="GO:0071949">
    <property type="term" value="F:FAD binding"/>
    <property type="evidence" value="ECO:0007669"/>
    <property type="project" value="InterPro"/>
</dbReference>
<dbReference type="InterPro" id="IPR016166">
    <property type="entry name" value="FAD-bd_PCMH"/>
</dbReference>
<dbReference type="RefSeq" id="WP_169418364.1">
    <property type="nucleotide sequence ID" value="NZ_JABBFX010000001.1"/>
</dbReference>
<dbReference type="PROSITE" id="PS51318">
    <property type="entry name" value="TAT"/>
    <property type="match status" value="1"/>
</dbReference>
<dbReference type="SUPFAM" id="SSF55103">
    <property type="entry name" value="FAD-linked oxidases, C-terminal domain"/>
    <property type="match status" value="1"/>
</dbReference>
<dbReference type="Proteomes" id="UP000541185">
    <property type="component" value="Unassembled WGS sequence"/>
</dbReference>
<name>A0A848H170_9BURK</name>
<feature type="signal peptide" evidence="6">
    <location>
        <begin position="1"/>
        <end position="30"/>
    </location>
</feature>
<comment type="caution">
    <text evidence="8">The sequence shown here is derived from an EMBL/GenBank/DDBJ whole genome shotgun (WGS) entry which is preliminary data.</text>
</comment>
<organism evidence="8 9">
    <name type="scientific">Ramlibacter agri</name>
    <dbReference type="NCBI Taxonomy" id="2728837"/>
    <lineage>
        <taxon>Bacteria</taxon>
        <taxon>Pseudomonadati</taxon>
        <taxon>Pseudomonadota</taxon>
        <taxon>Betaproteobacteria</taxon>
        <taxon>Burkholderiales</taxon>
        <taxon>Comamonadaceae</taxon>
        <taxon>Ramlibacter</taxon>
    </lineage>
</organism>
<evidence type="ECO:0000256" key="6">
    <source>
        <dbReference type="SAM" id="SignalP"/>
    </source>
</evidence>
<keyword evidence="9" id="KW-1185">Reference proteome</keyword>
<dbReference type="SUPFAM" id="SSF56176">
    <property type="entry name" value="FAD-binding/transporter-associated domain-like"/>
    <property type="match status" value="1"/>
</dbReference>
<comment type="similarity">
    <text evidence="2">Belongs to the oxygen-dependent FAD-linked oxidoreductase family.</text>
</comment>
<evidence type="ECO:0000256" key="5">
    <source>
        <dbReference type="ARBA" id="ARBA00023002"/>
    </source>
</evidence>
<dbReference type="Pfam" id="PF01565">
    <property type="entry name" value="FAD_binding_4"/>
    <property type="match status" value="1"/>
</dbReference>
<dbReference type="Gene3D" id="3.30.465.10">
    <property type="match status" value="2"/>
</dbReference>
<dbReference type="GO" id="GO:0016491">
    <property type="term" value="F:oxidoreductase activity"/>
    <property type="evidence" value="ECO:0007669"/>
    <property type="project" value="UniProtKB-KW"/>
</dbReference>
<dbReference type="Pfam" id="PF08031">
    <property type="entry name" value="BBE"/>
    <property type="match status" value="1"/>
</dbReference>
<evidence type="ECO:0000256" key="2">
    <source>
        <dbReference type="ARBA" id="ARBA00005466"/>
    </source>
</evidence>
<evidence type="ECO:0000256" key="4">
    <source>
        <dbReference type="ARBA" id="ARBA00022827"/>
    </source>
</evidence>
<sequence length="605" mass="64539">MKPDQHTLPRRRLLQLAAAAPFLQALPAPAQPAFARVRPGAPGWPAEAEWKALGEQVHGTLIKVQSPWPACRATPTAAACQQLFQSAKNPWFLGDEVAMTQTLGWIDAWTSSPSVYAVAARNAQDVAAAVNFARQHRLRLVVKGGGHSYQGTSNAPDSLLVWTRKMNAITMHDAFVAAGCSGTAPVRAVSIGAGAVWAQAYDAVTTRAGGYVQGGGCMTVGVAGLIQSGGFGSFSKAFGLAAASLLEAEVVTADGQVRIANACQNADLFWGLKGGGGGSLGVVTRVTLRVHPLPENFGAVNFTVHAKSPAAFRRLVGLAIDHYADRLMNPHWGEQMRFRPGDELSVSMVFQGLGWSEARAVWKPFFDAIDAASQDFSIDFSPLKIVSTSARDFFAPTLVKRTLGFIKRDDRPGAPEGNVFWPGDQGQAGQVLHAYQSTWMPASLLQADQRAALCDALFAASRHAGVSLHFNKGLAGAPPQALAAARDTAINPAAIAAFALAISGANEQPAYPGVAGHEPHPAQARQSAQAVARCRDALRKVVPNAGSYVSESDYFEQDWQHAFWGPNYERLRAVKARYDPEGLFFVHHGVGSEAWSEDGFTRRSA</sequence>
<keyword evidence="4" id="KW-0274">FAD</keyword>
<gene>
    <name evidence="8" type="ORF">HHL11_10685</name>
</gene>